<dbReference type="OrthoDB" id="35688at2157"/>
<evidence type="ECO:0000256" key="3">
    <source>
        <dbReference type="ARBA" id="ARBA00022832"/>
    </source>
</evidence>
<dbReference type="Proteomes" id="UP000610960">
    <property type="component" value="Unassembled WGS sequence"/>
</dbReference>
<proteinExistence type="inferred from homology"/>
<dbReference type="SUPFAM" id="SSF56801">
    <property type="entry name" value="Acetyl-CoA synthetase-like"/>
    <property type="match status" value="1"/>
</dbReference>
<name>A0A830GY19_9CREN</name>
<dbReference type="Gene3D" id="3.30.300.30">
    <property type="match status" value="1"/>
</dbReference>
<gene>
    <name evidence="7" type="ORF">GCM10007981_16370</name>
</gene>
<feature type="domain" description="AMP-binding enzyme C-terminal" evidence="6">
    <location>
        <begin position="456"/>
        <end position="535"/>
    </location>
</feature>
<dbReference type="Pfam" id="PF13193">
    <property type="entry name" value="AMP-binding_C"/>
    <property type="match status" value="1"/>
</dbReference>
<evidence type="ECO:0000256" key="1">
    <source>
        <dbReference type="ARBA" id="ARBA00006432"/>
    </source>
</evidence>
<dbReference type="GO" id="GO:0006631">
    <property type="term" value="P:fatty acid metabolic process"/>
    <property type="evidence" value="ECO:0007669"/>
    <property type="project" value="UniProtKB-KW"/>
</dbReference>
<keyword evidence="4" id="KW-0443">Lipid metabolism</keyword>
<comment type="similarity">
    <text evidence="1">Belongs to the ATP-dependent AMP-binding enzyme family.</text>
</comment>
<dbReference type="InterPro" id="IPR045851">
    <property type="entry name" value="AMP-bd_C_sf"/>
</dbReference>
<dbReference type="PANTHER" id="PTHR43859:SF4">
    <property type="entry name" value="BUTANOATE--COA LIGASE AAE1-RELATED"/>
    <property type="match status" value="1"/>
</dbReference>
<dbReference type="Pfam" id="PF00501">
    <property type="entry name" value="AMP-binding"/>
    <property type="match status" value="1"/>
</dbReference>
<keyword evidence="2 7" id="KW-0436">Ligase</keyword>
<dbReference type="EMBL" id="BMNL01000003">
    <property type="protein sequence ID" value="GGP22003.1"/>
    <property type="molecule type" value="Genomic_DNA"/>
</dbReference>
<evidence type="ECO:0000313" key="8">
    <source>
        <dbReference type="Proteomes" id="UP000610960"/>
    </source>
</evidence>
<evidence type="ECO:0000259" key="6">
    <source>
        <dbReference type="Pfam" id="PF13193"/>
    </source>
</evidence>
<reference evidence="7" key="2">
    <citation type="submission" date="2020-09" db="EMBL/GenBank/DDBJ databases">
        <authorList>
            <person name="Sun Q."/>
            <person name="Ohkuma M."/>
        </authorList>
    </citation>
    <scope>NUCLEOTIDE SEQUENCE</scope>
    <source>
        <strain evidence="7">JCM 10088</strain>
    </source>
</reference>
<accession>A0A830GY19</accession>
<evidence type="ECO:0000259" key="5">
    <source>
        <dbReference type="Pfam" id="PF00501"/>
    </source>
</evidence>
<dbReference type="InterPro" id="IPR000873">
    <property type="entry name" value="AMP-dep_synth/lig_dom"/>
</dbReference>
<dbReference type="PROSITE" id="PS00455">
    <property type="entry name" value="AMP_BINDING"/>
    <property type="match status" value="1"/>
</dbReference>
<dbReference type="Gene3D" id="3.40.50.12780">
    <property type="entry name" value="N-terminal domain of ligase-like"/>
    <property type="match status" value="1"/>
</dbReference>
<comment type="caution">
    <text evidence="7">The sequence shown here is derived from an EMBL/GenBank/DDBJ whole genome shotgun (WGS) entry which is preliminary data.</text>
</comment>
<dbReference type="InterPro" id="IPR025110">
    <property type="entry name" value="AMP-bd_C"/>
</dbReference>
<dbReference type="AlphaFoldDB" id="A0A830GY19"/>
<sequence length="552" mass="61846">MSYYDYQLTIDKILNYIMSSYPNREIVYWPYNGRRTMLTNTQFNHRVRQVASLLLELGAKRGEAGRPGTRVAVLDWNSLRYGELYYAVPSIGATLFTVNVRLAPQEIIYTMNVAKPELLFINIDDFSPLLKPIMGNVNSIKYVIYMSDENKVPDDHVDVKMLNYYDETAKQGEASFPELDERTPATMLFTSGTTGLPKGGIHTHRGLVLHSLATIGAVVQPPIELKNLDTAMPLVPMYHVHAWGMPYSLPLAGVKIVYPGKFEWGHMLRLIAEEKVTFTAGVPTILYALLSHPDSPKYDLRGVKMIIGGAALPKGLLDAAVARGMTVISGYGLTETAPILTISHLRPEHASLDGESRKEVEIRTGLPVPLVDLRVVDQYDNDVPPDGKTIGEIAVRSPWIFKEYMGDEEKTRNAWRNGWFHTGDAAVRLPDGYVKIVDRMKDVVKSGGEWISSLRLEDLISTHPSVAAVAVIGVPHDKWGERPVALVTPKKGQQLREEDIIRHLERYVSEGAIPKWWLPDKVIIVDELPLTSTGKVDKKSLRDRYGNVLKQK</sequence>
<evidence type="ECO:0000256" key="2">
    <source>
        <dbReference type="ARBA" id="ARBA00022598"/>
    </source>
</evidence>
<dbReference type="RefSeq" id="WP_188596891.1">
    <property type="nucleotide sequence ID" value="NZ_BMNL01000003.1"/>
</dbReference>
<keyword evidence="8" id="KW-1185">Reference proteome</keyword>
<reference evidence="7" key="1">
    <citation type="journal article" date="2014" name="Int. J. Syst. Evol. Microbiol.">
        <title>Complete genome sequence of Corynebacterium casei LMG S-19264T (=DSM 44701T), isolated from a smear-ripened cheese.</title>
        <authorList>
            <consortium name="US DOE Joint Genome Institute (JGI-PGF)"/>
            <person name="Walter F."/>
            <person name="Albersmeier A."/>
            <person name="Kalinowski J."/>
            <person name="Ruckert C."/>
        </authorList>
    </citation>
    <scope>NUCLEOTIDE SEQUENCE</scope>
    <source>
        <strain evidence="7">JCM 10088</strain>
    </source>
</reference>
<dbReference type="InterPro" id="IPR042099">
    <property type="entry name" value="ANL_N_sf"/>
</dbReference>
<dbReference type="FunFam" id="3.30.300.30:FF:000008">
    <property type="entry name" value="2,3-dihydroxybenzoate-AMP ligase"/>
    <property type="match status" value="1"/>
</dbReference>
<keyword evidence="3" id="KW-0276">Fatty acid metabolism</keyword>
<protein>
    <submittedName>
        <fullName evidence="7">AMP-dependent ligase</fullName>
    </submittedName>
</protein>
<dbReference type="GO" id="GO:0016874">
    <property type="term" value="F:ligase activity"/>
    <property type="evidence" value="ECO:0007669"/>
    <property type="project" value="UniProtKB-KW"/>
</dbReference>
<evidence type="ECO:0000313" key="7">
    <source>
        <dbReference type="EMBL" id="GGP22003.1"/>
    </source>
</evidence>
<dbReference type="NCBIfam" id="NF004837">
    <property type="entry name" value="PRK06187.1"/>
    <property type="match status" value="1"/>
</dbReference>
<dbReference type="PANTHER" id="PTHR43859">
    <property type="entry name" value="ACYL-ACTIVATING ENZYME"/>
    <property type="match status" value="1"/>
</dbReference>
<dbReference type="InterPro" id="IPR020845">
    <property type="entry name" value="AMP-binding_CS"/>
</dbReference>
<evidence type="ECO:0000256" key="4">
    <source>
        <dbReference type="ARBA" id="ARBA00023098"/>
    </source>
</evidence>
<feature type="domain" description="AMP-dependent synthetase/ligase" evidence="5">
    <location>
        <begin position="20"/>
        <end position="404"/>
    </location>
</feature>
<organism evidence="7 8">
    <name type="scientific">Thermocladium modestius</name>
    <dbReference type="NCBI Taxonomy" id="62609"/>
    <lineage>
        <taxon>Archaea</taxon>
        <taxon>Thermoproteota</taxon>
        <taxon>Thermoprotei</taxon>
        <taxon>Thermoproteales</taxon>
        <taxon>Thermoproteaceae</taxon>
        <taxon>Thermocladium</taxon>
    </lineage>
</organism>